<dbReference type="EMBL" id="BMAU01021386">
    <property type="protein sequence ID" value="GFY28774.1"/>
    <property type="molecule type" value="Genomic_DNA"/>
</dbReference>
<name>A0A8X7BFL1_TRICX</name>
<evidence type="ECO:0000313" key="1">
    <source>
        <dbReference type="EMBL" id="GFY28774.1"/>
    </source>
</evidence>
<proteinExistence type="predicted"/>
<gene>
    <name evidence="1" type="ORF">TNCV_3441411</name>
</gene>
<accession>A0A8X7BFL1</accession>
<reference evidence="1" key="1">
    <citation type="submission" date="2020-08" db="EMBL/GenBank/DDBJ databases">
        <title>Multicomponent nature underlies the extraordinary mechanical properties of spider dragline silk.</title>
        <authorList>
            <person name="Kono N."/>
            <person name="Nakamura H."/>
            <person name="Mori M."/>
            <person name="Yoshida Y."/>
            <person name="Ohtoshi R."/>
            <person name="Malay A.D."/>
            <person name="Moran D.A.P."/>
            <person name="Tomita M."/>
            <person name="Numata K."/>
            <person name="Arakawa K."/>
        </authorList>
    </citation>
    <scope>NUCLEOTIDE SEQUENCE</scope>
</reference>
<comment type="caution">
    <text evidence="1">The sequence shown here is derived from an EMBL/GenBank/DDBJ whole genome shotgun (WGS) entry which is preliminary data.</text>
</comment>
<dbReference type="AlphaFoldDB" id="A0A8X7BFL1"/>
<keyword evidence="2" id="KW-1185">Reference proteome</keyword>
<sequence>MEHFRPEVNFNMYFVCEGLRVAREKLQIDVKILEAVDKKLFSLVVCPRQELIAAIEGSPTSVEELRSLLNNFFAATDNLIGDVERTMQNLTGRIEHVELMPPAQEDFKRLQTQFSILKIDIPILLGFIEKSYEGKVVKHQYGNFNMETFDLQ</sequence>
<dbReference type="Proteomes" id="UP000887159">
    <property type="component" value="Unassembled WGS sequence"/>
</dbReference>
<protein>
    <submittedName>
        <fullName evidence="1">Uncharacterized protein</fullName>
    </submittedName>
</protein>
<organism evidence="1 2">
    <name type="scientific">Trichonephila clavipes</name>
    <name type="common">Golden silk orbweaver</name>
    <name type="synonym">Nephila clavipes</name>
    <dbReference type="NCBI Taxonomy" id="2585209"/>
    <lineage>
        <taxon>Eukaryota</taxon>
        <taxon>Metazoa</taxon>
        <taxon>Ecdysozoa</taxon>
        <taxon>Arthropoda</taxon>
        <taxon>Chelicerata</taxon>
        <taxon>Arachnida</taxon>
        <taxon>Araneae</taxon>
        <taxon>Araneomorphae</taxon>
        <taxon>Entelegynae</taxon>
        <taxon>Araneoidea</taxon>
        <taxon>Nephilidae</taxon>
        <taxon>Trichonephila</taxon>
    </lineage>
</organism>
<evidence type="ECO:0000313" key="2">
    <source>
        <dbReference type="Proteomes" id="UP000887159"/>
    </source>
</evidence>